<name>A0A9J5WH30_SOLCO</name>
<sequence length="113" mass="12621">MAKECSSQIDSATCVKNDDCGPVCLAAYKEQLYFAACLQKAPDLHYIFLNLTIAQDHQVKDLQCATPIFNITCKVDEDCMPSCKDKYKDKFISAGCILSPDKPDRICLCGYYC</sequence>
<reference evidence="1 2" key="1">
    <citation type="submission" date="2020-09" db="EMBL/GenBank/DDBJ databases">
        <title>De no assembly of potato wild relative species, Solanum commersonii.</title>
        <authorList>
            <person name="Cho K."/>
        </authorList>
    </citation>
    <scope>NUCLEOTIDE SEQUENCE [LARGE SCALE GENOMIC DNA]</scope>
    <source>
        <strain evidence="1">LZ3.2</strain>
        <tissue evidence="1">Leaf</tissue>
    </source>
</reference>
<organism evidence="1 2">
    <name type="scientific">Solanum commersonii</name>
    <name type="common">Commerson's wild potato</name>
    <name type="synonym">Commerson's nightshade</name>
    <dbReference type="NCBI Taxonomy" id="4109"/>
    <lineage>
        <taxon>Eukaryota</taxon>
        <taxon>Viridiplantae</taxon>
        <taxon>Streptophyta</taxon>
        <taxon>Embryophyta</taxon>
        <taxon>Tracheophyta</taxon>
        <taxon>Spermatophyta</taxon>
        <taxon>Magnoliopsida</taxon>
        <taxon>eudicotyledons</taxon>
        <taxon>Gunneridae</taxon>
        <taxon>Pentapetalae</taxon>
        <taxon>asterids</taxon>
        <taxon>lamiids</taxon>
        <taxon>Solanales</taxon>
        <taxon>Solanaceae</taxon>
        <taxon>Solanoideae</taxon>
        <taxon>Solaneae</taxon>
        <taxon>Solanum</taxon>
    </lineage>
</organism>
<evidence type="ECO:0000313" key="2">
    <source>
        <dbReference type="Proteomes" id="UP000824120"/>
    </source>
</evidence>
<evidence type="ECO:0000313" key="1">
    <source>
        <dbReference type="EMBL" id="KAG5574765.1"/>
    </source>
</evidence>
<dbReference type="Proteomes" id="UP000824120">
    <property type="component" value="Chromosome 11"/>
</dbReference>
<proteinExistence type="predicted"/>
<protein>
    <submittedName>
        <fullName evidence="1">Uncharacterized protein</fullName>
    </submittedName>
</protein>
<comment type="caution">
    <text evidence="1">The sequence shown here is derived from an EMBL/GenBank/DDBJ whole genome shotgun (WGS) entry which is preliminary data.</text>
</comment>
<gene>
    <name evidence="1" type="ORF">H5410_054899</name>
</gene>
<dbReference type="EMBL" id="JACXVP010000011">
    <property type="protein sequence ID" value="KAG5574765.1"/>
    <property type="molecule type" value="Genomic_DNA"/>
</dbReference>
<keyword evidence="2" id="KW-1185">Reference proteome</keyword>
<accession>A0A9J5WH30</accession>
<dbReference type="AlphaFoldDB" id="A0A9J5WH30"/>